<keyword evidence="3" id="KW-1185">Reference proteome</keyword>
<dbReference type="RefSeq" id="WP_249916276.1">
    <property type="nucleotide sequence ID" value="NZ_JAMGBB010000001.1"/>
</dbReference>
<dbReference type="Proteomes" id="UP001165383">
    <property type="component" value="Unassembled WGS sequence"/>
</dbReference>
<evidence type="ECO:0000313" key="3">
    <source>
        <dbReference type="Proteomes" id="UP001165383"/>
    </source>
</evidence>
<dbReference type="CDD" id="cd07067">
    <property type="entry name" value="HP_PGM_like"/>
    <property type="match status" value="1"/>
</dbReference>
<gene>
    <name evidence="2" type="ORF">LZ518_12340</name>
</gene>
<evidence type="ECO:0000256" key="1">
    <source>
        <dbReference type="SAM" id="MobiDB-lite"/>
    </source>
</evidence>
<evidence type="ECO:0000313" key="2">
    <source>
        <dbReference type="EMBL" id="MCL6741917.1"/>
    </source>
</evidence>
<dbReference type="InterPro" id="IPR013078">
    <property type="entry name" value="His_Pase_superF_clade-1"/>
</dbReference>
<comment type="caution">
    <text evidence="2">The sequence shown here is derived from an EMBL/GenBank/DDBJ whole genome shotgun (WGS) entry which is preliminary data.</text>
</comment>
<accession>A0ABT0SBZ8</accession>
<dbReference type="PANTHER" id="PTHR47623">
    <property type="entry name" value="OS09G0287300 PROTEIN"/>
    <property type="match status" value="1"/>
</dbReference>
<name>A0ABT0SBZ8_9SPHN</name>
<dbReference type="InterPro" id="IPR029033">
    <property type="entry name" value="His_PPase_superfam"/>
</dbReference>
<dbReference type="Gene3D" id="3.40.50.1240">
    <property type="entry name" value="Phosphoglycerate mutase-like"/>
    <property type="match status" value="1"/>
</dbReference>
<protein>
    <submittedName>
        <fullName evidence="2">Histidine phosphatase family protein</fullName>
    </submittedName>
</protein>
<proteinExistence type="predicted"/>
<dbReference type="PANTHER" id="PTHR47623:SF1">
    <property type="entry name" value="OS09G0287300 PROTEIN"/>
    <property type="match status" value="1"/>
</dbReference>
<dbReference type="Pfam" id="PF00300">
    <property type="entry name" value="His_Phos_1"/>
    <property type="match status" value="1"/>
</dbReference>
<feature type="compositionally biased region" description="Basic and acidic residues" evidence="1">
    <location>
        <begin position="10"/>
        <end position="34"/>
    </location>
</feature>
<sequence>MKSLTLFRHAKTERDSTSGRDFDRRLNERGERDAPRIGEEIRNLGLSYDLVLSSPAARAAETAQLAGLSPRYDQRIYDASTGELLSIVQEIDNEVGKVMMVGHNPGFERLASKLLGHAVEMPTGSLVEIELPIDNWDEAGGSVGRLARFLRPKELD</sequence>
<organism evidence="2 3">
    <name type="scientific">Sphingomonas brevis</name>
    <dbReference type="NCBI Taxonomy" id="2908206"/>
    <lineage>
        <taxon>Bacteria</taxon>
        <taxon>Pseudomonadati</taxon>
        <taxon>Pseudomonadota</taxon>
        <taxon>Alphaproteobacteria</taxon>
        <taxon>Sphingomonadales</taxon>
        <taxon>Sphingomonadaceae</taxon>
        <taxon>Sphingomonas</taxon>
    </lineage>
</organism>
<reference evidence="2" key="1">
    <citation type="submission" date="2022-05" db="EMBL/GenBank/DDBJ databases">
        <authorList>
            <person name="Jo J.-H."/>
            <person name="Im W.-T."/>
        </authorList>
    </citation>
    <scope>NUCLEOTIDE SEQUENCE</scope>
    <source>
        <strain evidence="2">RB56-2</strain>
    </source>
</reference>
<dbReference type="SUPFAM" id="SSF53254">
    <property type="entry name" value="Phosphoglycerate mutase-like"/>
    <property type="match status" value="1"/>
</dbReference>
<feature type="region of interest" description="Disordered" evidence="1">
    <location>
        <begin position="1"/>
        <end position="34"/>
    </location>
</feature>
<dbReference type="EMBL" id="JAMGBB010000001">
    <property type="protein sequence ID" value="MCL6741917.1"/>
    <property type="molecule type" value="Genomic_DNA"/>
</dbReference>